<gene>
    <name evidence="3" type="ORF">HWQ67_11740</name>
</gene>
<feature type="domain" description="Right handed beta helix" evidence="2">
    <location>
        <begin position="137"/>
        <end position="301"/>
    </location>
</feature>
<feature type="non-terminal residue" evidence="3">
    <location>
        <position position="1954"/>
    </location>
</feature>
<evidence type="ECO:0000259" key="2">
    <source>
        <dbReference type="Pfam" id="PF13229"/>
    </source>
</evidence>
<feature type="domain" description="Periplasmic copper-binding protein NosD beta helix" evidence="1">
    <location>
        <begin position="1689"/>
        <end position="1849"/>
    </location>
</feature>
<dbReference type="InterPro" id="IPR022441">
    <property type="entry name" value="Para_beta_helix_rpt-2"/>
</dbReference>
<dbReference type="InterPro" id="IPR007742">
    <property type="entry name" value="NosD_dom"/>
</dbReference>
<dbReference type="Pfam" id="PF13229">
    <property type="entry name" value="Beta_helix"/>
    <property type="match status" value="4"/>
</dbReference>
<evidence type="ECO:0000259" key="1">
    <source>
        <dbReference type="Pfam" id="PF05048"/>
    </source>
</evidence>
<dbReference type="Pfam" id="PF05048">
    <property type="entry name" value="NosD"/>
    <property type="match status" value="1"/>
</dbReference>
<reference evidence="3 4" key="1">
    <citation type="journal article" date="2020" name="J Geophys Res Biogeosci">
        <title>Magnetotaxis as an Adaptation to Enable Bacterial Shuttling of Microbial Sulfur and Sulfur Cycling Across Aquatic Oxic#Anoxic Interfaces.</title>
        <authorList>
            <person name="Li J."/>
            <person name="Liu P."/>
            <person name="Wang J."/>
            <person name="Roberts A.P."/>
            <person name="Pan Y."/>
        </authorList>
    </citation>
    <scope>NUCLEOTIDE SEQUENCE [LARGE SCALE GENOMIC DNA]</scope>
    <source>
        <strain evidence="3 4">MYR-1_YQ</strain>
    </source>
</reference>
<dbReference type="Proteomes" id="UP001196980">
    <property type="component" value="Unassembled WGS sequence"/>
</dbReference>
<feature type="domain" description="Right handed beta helix" evidence="2">
    <location>
        <begin position="1418"/>
        <end position="1522"/>
    </location>
</feature>
<feature type="domain" description="Right handed beta helix" evidence="2">
    <location>
        <begin position="835"/>
        <end position="955"/>
    </location>
</feature>
<dbReference type="SMART" id="SM00710">
    <property type="entry name" value="PbH1"/>
    <property type="match status" value="43"/>
</dbReference>
<dbReference type="InterPro" id="IPR006626">
    <property type="entry name" value="PbH1"/>
</dbReference>
<proteinExistence type="predicted"/>
<dbReference type="EMBL" id="JABXWD010000222">
    <property type="protein sequence ID" value="MBV6342259.1"/>
    <property type="molecule type" value="Genomic_DNA"/>
</dbReference>
<feature type="non-terminal residue" evidence="3">
    <location>
        <position position="1"/>
    </location>
</feature>
<protein>
    <submittedName>
        <fullName evidence="3">Right-handed parallel beta-helix repeat-containing protein</fullName>
    </submittedName>
</protein>
<dbReference type="NCBIfam" id="TIGR03804">
    <property type="entry name" value="para_beta_helix"/>
    <property type="match status" value="3"/>
</dbReference>
<dbReference type="RefSeq" id="WP_218252881.1">
    <property type="nucleotide sequence ID" value="NZ_JABXWD010000222.1"/>
</dbReference>
<keyword evidence="4" id="KW-1185">Reference proteome</keyword>
<comment type="caution">
    <text evidence="3">The sequence shown here is derived from an EMBL/GenBank/DDBJ whole genome shotgun (WGS) entry which is preliminary data.</text>
</comment>
<organism evidence="3 4">
    <name type="scientific">Candidatus Magnetobacterium casense</name>
    <dbReference type="NCBI Taxonomy" id="1455061"/>
    <lineage>
        <taxon>Bacteria</taxon>
        <taxon>Pseudomonadati</taxon>
        <taxon>Nitrospirota</taxon>
        <taxon>Thermodesulfovibrionia</taxon>
        <taxon>Thermodesulfovibrionales</taxon>
        <taxon>Candidatus Magnetobacteriaceae</taxon>
        <taxon>Candidatus Magnetobacterium</taxon>
    </lineage>
</organism>
<evidence type="ECO:0000313" key="4">
    <source>
        <dbReference type="Proteomes" id="UP001196980"/>
    </source>
</evidence>
<feature type="domain" description="Right handed beta helix" evidence="2">
    <location>
        <begin position="1212"/>
        <end position="1353"/>
    </location>
</feature>
<sequence length="1954" mass="205292">NTLTALQVSNVVNSSFTNNSVVGQRSDVIWGASTVEQCNNVVENNTGEGGKPIAYYNSTVSILNNDTLADLILCNANNSLIDNVSMVSIELAFTSNSVVSNSRFNASMKNASTTMRVQYGSENNTIENCTANATFAGLNMDTSNGNRITGSDFYSSGNGIVIQSSNSTVITFTNSTALSGYGFTLTQNSNYNNISNVIGNSTMNSSIAFFLSSSVNIVRNSIIISNSSTGLYFSTAHNNSITNCTITSDWNHGTWLTGSENITIENSSSQCLIGNGTTRGIYLSTNSHRASITNTYAFANNSSAIYNIGGTDMVVDCGSTVLTGVNATGAYGVYSSQARTIVKNCEIYNYSQGVYFSGLTNGLIENVTANSTAAYATFVNGNGITIYSNTNSTISNSRGYSLHGSGILCYGVGYYSDILNSIGNSTEEAGIQMYSCSNGSVINSTALSAGTLPALNFLTSSKDNRVENINAVSTSSGDGIKVISNCYNNFVNCNGTSDTGIGINNGGAVGNNLTNCRGISRASYGIYTSGSANSNIIIGSYGLSSISNGMSIGGYYQVIENTTAESGSGYGFVTSNNAYNNFTNITAISNSSTAFYLSGSSYNTIRNINARGNSSAFGGAVYFALSSNNTFANGTLNGMGGGYCAMFGNSSVAVSNNTFSNNTFMNASTLLYMGNMTSANTFYWNNFSNASSLYARDINGSNYFNATEGNVWEDVINGSVAISGYSLSTGYPELYIGAVGTGYPYSNNTSLMVLGVVDYAPLTQTQAPLTCNCSTCDECVIAMNNASCSIVNVTSDLYDAEECIDTVDDFDNKILDCDGHTISGNIGTSDWCMYFQDNFNTTIMNCNVENCSEGIHFQSSTDNVIEDCNLSGIVNYAINLNYIFDPANFNLTRINIEGAAGTTLGGIYITAANNTLMDSISINGTTDGIVIFNADGYTISNSQIENCTNDGVFTEDTSYGHITNLTSSNNGYSGIVIYGSNIGSRGNVIEYSNCSNNGAVVGYGAGIDIEPSVNDSIIRYNFVDSNWGSGILINQLDAGMAPNLNNTIVNNTLTNNAMLDLDLTMMNCNPSSTGDLCFVASAESCNDVIANNTGTGGSLIGYYNSPVNLANAAYPELILCNASGSNLTNITVGTSFGNNGLISYIGKNSTFRNINSSNNHFGIVLSEGDNNVVEDSIFDSNGLVYFGGVGGAGVLVGSSDNVFVGGRPVGPSITNISNTTANGNVNYGIRFESGNNTVAGNTMNNNQGTGLEITQAAGYDIIRNNNASNNSWEGILIGGNSQVVENNTASNNTNFGFNLACSNSNITENTAEGNMLYGMSITTSTTITNNTVSSNRVNDNQAYGIYFSFTGINPTTGNHMNVSNNNVSGNGNYDIFLAPTYEMRCNQTIENNLGTGGLPIRFYNSPAAASGEELAELILCDADGSVISDINITSSGSNGILAYFLNDTTLSNINSSDVFRGIVMQDSAGNNISNSIFSDSASYGMRLVRTNSSIISNCSASDNNGDFSGTLSYENFVSNMTFASTAVSFTFNNVWVEDVVAASEPENPSGVRNISKYLNASATSPTSWLYLNFTYTDLDLSTHSVDESTLQVWMYNETNTTWQSDGFNETAGVDTVNNVVYKNITAFSSIFAPLGSPMGCGEISSGGTITLANNLSINGSTCFNITAPDVDIDCAGFSIIGNNSSDTFGIYSSQFNTTIRNCDISNFETGIYFNGSSNGTIQNNTVATTFNASNFPIYNAGILLYNSANNTLSNNTAYSNSQVARGISIYASSYNTIANSTAYSNSIYGILLHQGSNYNTITNTTGTSTSYIGIGIEASHNNTISICNGSSTSSIGIQLSQSSDNNITNSKGNSSTGSGISISTNSNYNTVAGSNGTSSSGSGIAIGSASYNNITNSRGTTTSGSGIYIDSGTYNNIFDSTAISPSANGIFLSSASFNTISNTNTTSNAHHGIN</sequence>
<evidence type="ECO:0000313" key="3">
    <source>
        <dbReference type="EMBL" id="MBV6342259.1"/>
    </source>
</evidence>
<accession>A0ABS6S064</accession>
<dbReference type="InterPro" id="IPR039448">
    <property type="entry name" value="Beta_helix"/>
</dbReference>
<name>A0ABS6S064_9BACT</name>